<evidence type="ECO:0000256" key="1">
    <source>
        <dbReference type="ARBA" id="ARBA00007447"/>
    </source>
</evidence>
<comment type="caution">
    <text evidence="3">The sequence shown here is derived from an EMBL/GenBank/DDBJ whole genome shotgun (WGS) entry which is preliminary data.</text>
</comment>
<feature type="domain" description="Peptidase A1" evidence="2">
    <location>
        <begin position="1"/>
        <end position="311"/>
    </location>
</feature>
<dbReference type="Gene3D" id="2.40.70.10">
    <property type="entry name" value="Acid Proteases"/>
    <property type="match status" value="2"/>
</dbReference>
<evidence type="ECO:0000313" key="3">
    <source>
        <dbReference type="EMBL" id="KAJ7339075.1"/>
    </source>
</evidence>
<sequence>QTFRMQIDTGSGDTFISVFCPDCDGPGFAPIYEPNKSTTAVNKSTSGPFSFDNGDVVGYIFAETVQFGEYSVSNAEFCATPFLGFLQTSGALGLAFAGNAHTTNTPVWQAALAQAPSPEFAIWLRRTKGTKSAGTEGPGGVFTLGGVNASLFSGNVEYLNVTGPEDSFWQLNISDISVRGKAMGVTTATRRAVIDTGFSFILGPDADVAALWGAVPGASKIKSRPGWYQFPCSTNLNFSISFGGQTWPINDTDMAMESIPPTNGICTGMLLSDAVQASETDPDTGSWIIGVPFLLNVYTVFRREPPTIGFAELSTLAGGPGAFVFSSSSGVPISHIGSVFRYAQCNHHRQRQRHPWHRTRTDGAIFDANQP</sequence>
<keyword evidence="4" id="KW-1185">Reference proteome</keyword>
<dbReference type="Proteomes" id="UP001218218">
    <property type="component" value="Unassembled WGS sequence"/>
</dbReference>
<dbReference type="Pfam" id="PF00026">
    <property type="entry name" value="Asp"/>
    <property type="match status" value="1"/>
</dbReference>
<dbReference type="PRINTS" id="PR00792">
    <property type="entry name" value="PEPSIN"/>
</dbReference>
<organism evidence="3 4">
    <name type="scientific">Mycena albidolilacea</name>
    <dbReference type="NCBI Taxonomy" id="1033008"/>
    <lineage>
        <taxon>Eukaryota</taxon>
        <taxon>Fungi</taxon>
        <taxon>Dikarya</taxon>
        <taxon>Basidiomycota</taxon>
        <taxon>Agaricomycotina</taxon>
        <taxon>Agaricomycetes</taxon>
        <taxon>Agaricomycetidae</taxon>
        <taxon>Agaricales</taxon>
        <taxon>Marasmiineae</taxon>
        <taxon>Mycenaceae</taxon>
        <taxon>Mycena</taxon>
    </lineage>
</organism>
<dbReference type="PANTHER" id="PTHR47966">
    <property type="entry name" value="BETA-SITE APP-CLEAVING ENZYME, ISOFORM A-RELATED"/>
    <property type="match status" value="1"/>
</dbReference>
<dbReference type="InterPro" id="IPR033121">
    <property type="entry name" value="PEPTIDASE_A1"/>
</dbReference>
<name>A0AAD6ZTH1_9AGAR</name>
<dbReference type="GO" id="GO:0006508">
    <property type="term" value="P:proteolysis"/>
    <property type="evidence" value="ECO:0007669"/>
    <property type="project" value="InterPro"/>
</dbReference>
<dbReference type="SUPFAM" id="SSF50630">
    <property type="entry name" value="Acid proteases"/>
    <property type="match status" value="1"/>
</dbReference>
<dbReference type="InterPro" id="IPR001461">
    <property type="entry name" value="Aspartic_peptidase_A1"/>
</dbReference>
<reference evidence="3" key="1">
    <citation type="submission" date="2023-03" db="EMBL/GenBank/DDBJ databases">
        <title>Massive genome expansion in bonnet fungi (Mycena s.s.) driven by repeated elements and novel gene families across ecological guilds.</title>
        <authorList>
            <consortium name="Lawrence Berkeley National Laboratory"/>
            <person name="Harder C.B."/>
            <person name="Miyauchi S."/>
            <person name="Viragh M."/>
            <person name="Kuo A."/>
            <person name="Thoen E."/>
            <person name="Andreopoulos B."/>
            <person name="Lu D."/>
            <person name="Skrede I."/>
            <person name="Drula E."/>
            <person name="Henrissat B."/>
            <person name="Morin E."/>
            <person name="Kohler A."/>
            <person name="Barry K."/>
            <person name="LaButti K."/>
            <person name="Morin E."/>
            <person name="Salamov A."/>
            <person name="Lipzen A."/>
            <person name="Mereny Z."/>
            <person name="Hegedus B."/>
            <person name="Baldrian P."/>
            <person name="Stursova M."/>
            <person name="Weitz H."/>
            <person name="Taylor A."/>
            <person name="Grigoriev I.V."/>
            <person name="Nagy L.G."/>
            <person name="Martin F."/>
            <person name="Kauserud H."/>
        </authorList>
    </citation>
    <scope>NUCLEOTIDE SEQUENCE</scope>
    <source>
        <strain evidence="3">CBHHK002</strain>
    </source>
</reference>
<dbReference type="PANTHER" id="PTHR47966:SF57">
    <property type="entry name" value="PEPTIDASE A1 DOMAIN-CONTAINING PROTEIN"/>
    <property type="match status" value="1"/>
</dbReference>
<evidence type="ECO:0000259" key="2">
    <source>
        <dbReference type="PROSITE" id="PS51767"/>
    </source>
</evidence>
<feature type="non-terminal residue" evidence="3">
    <location>
        <position position="1"/>
    </location>
</feature>
<evidence type="ECO:0000313" key="4">
    <source>
        <dbReference type="Proteomes" id="UP001218218"/>
    </source>
</evidence>
<dbReference type="InterPro" id="IPR034164">
    <property type="entry name" value="Pepsin-like_dom"/>
</dbReference>
<proteinExistence type="inferred from homology"/>
<dbReference type="AlphaFoldDB" id="A0AAD6ZTH1"/>
<dbReference type="PROSITE" id="PS51767">
    <property type="entry name" value="PEPTIDASE_A1"/>
    <property type="match status" value="1"/>
</dbReference>
<protein>
    <submittedName>
        <fullName evidence="3">Aspartic peptidase A1</fullName>
    </submittedName>
</protein>
<dbReference type="GO" id="GO:0004190">
    <property type="term" value="F:aspartic-type endopeptidase activity"/>
    <property type="evidence" value="ECO:0007669"/>
    <property type="project" value="InterPro"/>
</dbReference>
<dbReference type="InterPro" id="IPR021109">
    <property type="entry name" value="Peptidase_aspartic_dom_sf"/>
</dbReference>
<accession>A0AAD6ZTH1</accession>
<gene>
    <name evidence="3" type="ORF">DFH08DRAFT_705161</name>
</gene>
<comment type="similarity">
    <text evidence="1">Belongs to the peptidase A1 family.</text>
</comment>
<dbReference type="CDD" id="cd05471">
    <property type="entry name" value="pepsin_like"/>
    <property type="match status" value="1"/>
</dbReference>
<dbReference type="EMBL" id="JARIHO010000028">
    <property type="protein sequence ID" value="KAJ7339075.1"/>
    <property type="molecule type" value="Genomic_DNA"/>
</dbReference>